<evidence type="ECO:0000313" key="2">
    <source>
        <dbReference type="EMBL" id="ADE77833.1"/>
    </source>
</evidence>
<accession>D5AE64</accession>
<dbReference type="EMBL" id="BT124592">
    <property type="protein sequence ID" value="ADE77833.1"/>
    <property type="molecule type" value="mRNA"/>
</dbReference>
<dbReference type="AlphaFoldDB" id="D5AE64"/>
<feature type="region of interest" description="Disordered" evidence="1">
    <location>
        <begin position="1"/>
        <end position="43"/>
    </location>
</feature>
<organism evidence="2">
    <name type="scientific">Picea sitchensis</name>
    <name type="common">Sitka spruce</name>
    <name type="synonym">Pinus sitchensis</name>
    <dbReference type="NCBI Taxonomy" id="3332"/>
    <lineage>
        <taxon>Eukaryota</taxon>
        <taxon>Viridiplantae</taxon>
        <taxon>Streptophyta</taxon>
        <taxon>Embryophyta</taxon>
        <taxon>Tracheophyta</taxon>
        <taxon>Spermatophyta</taxon>
        <taxon>Pinopsida</taxon>
        <taxon>Pinidae</taxon>
        <taxon>Conifers I</taxon>
        <taxon>Pinales</taxon>
        <taxon>Pinaceae</taxon>
        <taxon>Picea</taxon>
    </lineage>
</organism>
<feature type="compositionally biased region" description="Polar residues" evidence="1">
    <location>
        <begin position="34"/>
        <end position="43"/>
    </location>
</feature>
<protein>
    <submittedName>
        <fullName evidence="2">Uncharacterized protein</fullName>
    </submittedName>
</protein>
<reference evidence="2" key="1">
    <citation type="submission" date="2010-04" db="EMBL/GenBank/DDBJ databases">
        <authorList>
            <person name="Reid K.E."/>
            <person name="Liao N."/>
            <person name="Chan S."/>
            <person name="Docking R."/>
            <person name="Taylor G."/>
            <person name="Moore R."/>
            <person name="Mayo M."/>
            <person name="Munro S."/>
            <person name="King J."/>
            <person name="Yanchuk A."/>
            <person name="Holt R."/>
            <person name="Jones S."/>
            <person name="Marra M."/>
            <person name="Ritland C.E."/>
            <person name="Ritland K."/>
            <person name="Bohlmann J."/>
        </authorList>
    </citation>
    <scope>NUCLEOTIDE SEQUENCE</scope>
    <source>
        <tissue evidence="2">Bud</tissue>
    </source>
</reference>
<sequence length="43" mass="4993">MQRLQGHSLQEKDLEPPRSVMEVRSMLGKDAPNGTDSSNYYYY</sequence>
<evidence type="ECO:0000256" key="1">
    <source>
        <dbReference type="SAM" id="MobiDB-lite"/>
    </source>
</evidence>
<proteinExistence type="evidence at transcript level"/>
<name>D5AE64_PICSI</name>